<reference evidence="2" key="1">
    <citation type="journal article" date="2019" name="Int. J. Syst. Evol. Microbiol.">
        <title>The Global Catalogue of Microorganisms (GCM) 10K type strain sequencing project: providing services to taxonomists for standard genome sequencing and annotation.</title>
        <authorList>
            <consortium name="The Broad Institute Genomics Platform"/>
            <consortium name="The Broad Institute Genome Sequencing Center for Infectious Disease"/>
            <person name="Wu L."/>
            <person name="Ma J."/>
        </authorList>
    </citation>
    <scope>NUCLEOTIDE SEQUENCE [LARGE SCALE GENOMIC DNA]</scope>
    <source>
        <strain evidence="2">KCTC 5701</strain>
    </source>
</reference>
<name>A0ABW0WQ33_STRNO</name>
<protein>
    <submittedName>
        <fullName evidence="1">Uncharacterized protein</fullName>
    </submittedName>
</protein>
<evidence type="ECO:0000313" key="1">
    <source>
        <dbReference type="EMBL" id="MFC5659034.1"/>
    </source>
</evidence>
<dbReference type="RefSeq" id="WP_344347727.1">
    <property type="nucleotide sequence ID" value="NZ_BAAASM010000012.1"/>
</dbReference>
<evidence type="ECO:0000313" key="2">
    <source>
        <dbReference type="Proteomes" id="UP001596065"/>
    </source>
</evidence>
<gene>
    <name evidence="1" type="ORF">ACFP3J_26625</name>
</gene>
<dbReference type="SUPFAM" id="SSF81901">
    <property type="entry name" value="HCP-like"/>
    <property type="match status" value="1"/>
</dbReference>
<dbReference type="Proteomes" id="UP001596065">
    <property type="component" value="Unassembled WGS sequence"/>
</dbReference>
<proteinExistence type="predicted"/>
<accession>A0ABW0WQ33</accession>
<dbReference type="EMBL" id="JBHSOE010000056">
    <property type="protein sequence ID" value="MFC5659034.1"/>
    <property type="molecule type" value="Genomic_DNA"/>
</dbReference>
<comment type="caution">
    <text evidence="1">The sequence shown here is derived from an EMBL/GenBank/DDBJ whole genome shotgun (WGS) entry which is preliminary data.</text>
</comment>
<keyword evidence="2" id="KW-1185">Reference proteome</keyword>
<organism evidence="1 2">
    <name type="scientific">Streptomyces nogalater</name>
    <dbReference type="NCBI Taxonomy" id="38314"/>
    <lineage>
        <taxon>Bacteria</taxon>
        <taxon>Bacillati</taxon>
        <taxon>Actinomycetota</taxon>
        <taxon>Actinomycetes</taxon>
        <taxon>Kitasatosporales</taxon>
        <taxon>Streptomycetaceae</taxon>
        <taxon>Streptomyces</taxon>
    </lineage>
</organism>
<sequence>MPRHIDRILDEAAIPDTVTDDELDDLKQEIVRDVTAALMFGVQPAPRGHHPTRMDCAEESLKALSARLLRSSRAAKHLAGIADDPVDIDGALHFACLLNLARKPEGAMWWWQYAAGAGNATAAYCLHLFHLRRGELRDADHWMRQALDLDFDPDYDNILTHPRTRPDQPPTPQPHVLREAVERLKVDEACGEFHHPDQQLADRIEELAATR</sequence>